<feature type="transmembrane region" description="Helical" evidence="1">
    <location>
        <begin position="12"/>
        <end position="31"/>
    </location>
</feature>
<sequence>MKKIEVNSIPLIISILLIAVSIVIMMTSNYILSREHYIGMGCIVIALVLYIIHRKSYSYFFLATLFIGLIGYLDIYITSYKIGIAGVGINPIFLGLLFLLLVLDKELKDKIMPNN</sequence>
<organism evidence="2 3">
    <name type="scientific">Flagellimonas spongiicola</name>
    <dbReference type="NCBI Taxonomy" id="2942208"/>
    <lineage>
        <taxon>Bacteria</taxon>
        <taxon>Pseudomonadati</taxon>
        <taxon>Bacteroidota</taxon>
        <taxon>Flavobacteriia</taxon>
        <taxon>Flavobacteriales</taxon>
        <taxon>Flavobacteriaceae</taxon>
        <taxon>Flagellimonas</taxon>
    </lineage>
</organism>
<comment type="caution">
    <text evidence="2">The sequence shown here is derived from an EMBL/GenBank/DDBJ whole genome shotgun (WGS) entry which is preliminary data.</text>
</comment>
<reference evidence="2 3" key="1">
    <citation type="submission" date="2022-05" db="EMBL/GenBank/DDBJ databases">
        <authorList>
            <person name="Park J.-S."/>
        </authorList>
    </citation>
    <scope>NUCLEOTIDE SEQUENCE [LARGE SCALE GENOMIC DNA]</scope>
    <source>
        <strain evidence="2 3">2012CJ35-5</strain>
    </source>
</reference>
<proteinExistence type="predicted"/>
<evidence type="ECO:0000256" key="1">
    <source>
        <dbReference type="SAM" id="Phobius"/>
    </source>
</evidence>
<dbReference type="RefSeq" id="WP_249657423.1">
    <property type="nucleotide sequence ID" value="NZ_JAMFMA010000002.1"/>
</dbReference>
<evidence type="ECO:0000313" key="3">
    <source>
        <dbReference type="Proteomes" id="UP001203607"/>
    </source>
</evidence>
<feature type="transmembrane region" description="Helical" evidence="1">
    <location>
        <begin position="83"/>
        <end position="103"/>
    </location>
</feature>
<keyword evidence="1" id="KW-0812">Transmembrane</keyword>
<evidence type="ECO:0000313" key="2">
    <source>
        <dbReference type="EMBL" id="MCL6274236.1"/>
    </source>
</evidence>
<dbReference type="EMBL" id="JAMFMA010000002">
    <property type="protein sequence ID" value="MCL6274236.1"/>
    <property type="molecule type" value="Genomic_DNA"/>
</dbReference>
<dbReference type="Proteomes" id="UP001203607">
    <property type="component" value="Unassembled WGS sequence"/>
</dbReference>
<gene>
    <name evidence="2" type="ORF">M3P19_09455</name>
</gene>
<name>A0ABT0PSP9_9FLAO</name>
<feature type="transmembrane region" description="Helical" evidence="1">
    <location>
        <begin position="59"/>
        <end position="77"/>
    </location>
</feature>
<keyword evidence="3" id="KW-1185">Reference proteome</keyword>
<protein>
    <submittedName>
        <fullName evidence="2">Uncharacterized protein</fullName>
    </submittedName>
</protein>
<accession>A0ABT0PSP9</accession>
<keyword evidence="1" id="KW-0472">Membrane</keyword>
<keyword evidence="1" id="KW-1133">Transmembrane helix</keyword>
<feature type="transmembrane region" description="Helical" evidence="1">
    <location>
        <begin position="37"/>
        <end position="52"/>
    </location>
</feature>